<dbReference type="Pfam" id="PF00069">
    <property type="entry name" value="Pkinase"/>
    <property type="match status" value="1"/>
</dbReference>
<dbReference type="Proteomes" id="UP000222542">
    <property type="component" value="Unassembled WGS sequence"/>
</dbReference>
<keyword evidence="1" id="KW-0732">Signal</keyword>
<evidence type="ECO:0000313" key="4">
    <source>
        <dbReference type="Proteomes" id="UP000222542"/>
    </source>
</evidence>
<evidence type="ECO:0000256" key="1">
    <source>
        <dbReference type="ARBA" id="ARBA00022729"/>
    </source>
</evidence>
<organism evidence="3 4">
    <name type="scientific">Capsicum annuum</name>
    <name type="common">Capsicum pepper</name>
    <dbReference type="NCBI Taxonomy" id="4072"/>
    <lineage>
        <taxon>Eukaryota</taxon>
        <taxon>Viridiplantae</taxon>
        <taxon>Streptophyta</taxon>
        <taxon>Embryophyta</taxon>
        <taxon>Tracheophyta</taxon>
        <taxon>Spermatophyta</taxon>
        <taxon>Magnoliopsida</taxon>
        <taxon>eudicotyledons</taxon>
        <taxon>Gunneridae</taxon>
        <taxon>Pentapetalae</taxon>
        <taxon>asterids</taxon>
        <taxon>lamiids</taxon>
        <taxon>Solanales</taxon>
        <taxon>Solanaceae</taxon>
        <taxon>Solanoideae</taxon>
        <taxon>Capsiceae</taxon>
        <taxon>Capsicum</taxon>
    </lineage>
</organism>
<evidence type="ECO:0000259" key="2">
    <source>
        <dbReference type="SMART" id="SM00220"/>
    </source>
</evidence>
<dbReference type="GO" id="GO:0004672">
    <property type="term" value="F:protein kinase activity"/>
    <property type="evidence" value="ECO:0007669"/>
    <property type="project" value="InterPro"/>
</dbReference>
<proteinExistence type="predicted"/>
<reference evidence="3 4" key="2">
    <citation type="journal article" date="2017" name="Genome Biol.">
        <title>New reference genome sequences of hot pepper reveal the massive evolution of plant disease-resistance genes by retroduplication.</title>
        <authorList>
            <person name="Kim S."/>
            <person name="Park J."/>
            <person name="Yeom S.I."/>
            <person name="Kim Y.M."/>
            <person name="Seo E."/>
            <person name="Kim K.T."/>
            <person name="Kim M.S."/>
            <person name="Lee J.M."/>
            <person name="Cheong K."/>
            <person name="Shin H.S."/>
            <person name="Kim S.B."/>
            <person name="Han K."/>
            <person name="Lee J."/>
            <person name="Park M."/>
            <person name="Lee H.A."/>
            <person name="Lee H.Y."/>
            <person name="Lee Y."/>
            <person name="Oh S."/>
            <person name="Lee J.H."/>
            <person name="Choi E."/>
            <person name="Choi E."/>
            <person name="Lee S.E."/>
            <person name="Jeon J."/>
            <person name="Kim H."/>
            <person name="Choi G."/>
            <person name="Song H."/>
            <person name="Lee J."/>
            <person name="Lee S.C."/>
            <person name="Kwon J.K."/>
            <person name="Lee H.Y."/>
            <person name="Koo N."/>
            <person name="Hong Y."/>
            <person name="Kim R.W."/>
            <person name="Kang W.H."/>
            <person name="Huh J.H."/>
            <person name="Kang B.C."/>
            <person name="Yang T.J."/>
            <person name="Lee Y.H."/>
            <person name="Bennetzen J.L."/>
            <person name="Choi D."/>
        </authorList>
    </citation>
    <scope>NUCLEOTIDE SEQUENCE [LARGE SCALE GENOMIC DNA]</scope>
    <source>
        <strain evidence="4">cv. CM334</strain>
    </source>
</reference>
<name>A0A2G2Z475_CAPAN</name>
<accession>A0A2G2Z475</accession>
<evidence type="ECO:0000313" key="3">
    <source>
        <dbReference type="EMBL" id="PHT76830.1"/>
    </source>
</evidence>
<dbReference type="Gene3D" id="1.10.510.10">
    <property type="entry name" value="Transferase(Phosphotransferase) domain 1"/>
    <property type="match status" value="2"/>
</dbReference>
<dbReference type="PANTHER" id="PTHR47976:SF53">
    <property type="entry name" value="RECEPTOR-LIKE SERINE_THREONINE-PROTEIN KINASE"/>
    <property type="match status" value="1"/>
</dbReference>
<dbReference type="Pfam" id="PF14223">
    <property type="entry name" value="Retrotran_gag_2"/>
    <property type="match status" value="1"/>
</dbReference>
<dbReference type="EMBL" id="AYRZ02000007">
    <property type="protein sequence ID" value="PHT76830.1"/>
    <property type="molecule type" value="Genomic_DNA"/>
</dbReference>
<dbReference type="SUPFAM" id="SSF56112">
    <property type="entry name" value="Protein kinase-like (PK-like)"/>
    <property type="match status" value="1"/>
</dbReference>
<sequence>MRHYRGGSPEIDEWDSWGDYDADPSHCPTEVKIVGSIHHVNLVKLIGFCAKKSERLLIYDYMVNGSLNRWISAKIKRIGFTWNTRQRIISDIAKGLTCLHDLVITEKVDVYAFGIVLLKILCGRKNLDWYQADEEDVHLLSIFRRKAEQEQLMNMVDRNKDYNYRNVPKVGTGNQQREATINSKFPSILSGPRCLYKSVPVLESPIPSLFTSFTSIKALNLWDVVERGESTVQPLRDNRTLNDIKKYDELMTRSPRALTCIHSSITKVMFTRIMACETAKKAWDKITEEFEDKRVKSIKVLALKREFELLKIKDSDSVKEYSSKMVDIVN</sequence>
<dbReference type="Gramene" id="PHT76830">
    <property type="protein sequence ID" value="PHT76830"/>
    <property type="gene ID" value="T459_20352"/>
</dbReference>
<reference evidence="3 4" key="1">
    <citation type="journal article" date="2014" name="Nat. Genet.">
        <title>Genome sequence of the hot pepper provides insights into the evolution of pungency in Capsicum species.</title>
        <authorList>
            <person name="Kim S."/>
            <person name="Park M."/>
            <person name="Yeom S.I."/>
            <person name="Kim Y.M."/>
            <person name="Lee J.M."/>
            <person name="Lee H.A."/>
            <person name="Seo E."/>
            <person name="Choi J."/>
            <person name="Cheong K."/>
            <person name="Kim K.T."/>
            <person name="Jung K."/>
            <person name="Lee G.W."/>
            <person name="Oh S.K."/>
            <person name="Bae C."/>
            <person name="Kim S.B."/>
            <person name="Lee H.Y."/>
            <person name="Kim S.Y."/>
            <person name="Kim M.S."/>
            <person name="Kang B.C."/>
            <person name="Jo Y.D."/>
            <person name="Yang H.B."/>
            <person name="Jeong H.J."/>
            <person name="Kang W.H."/>
            <person name="Kwon J.K."/>
            <person name="Shin C."/>
            <person name="Lim J.Y."/>
            <person name="Park J.H."/>
            <person name="Huh J.H."/>
            <person name="Kim J.S."/>
            <person name="Kim B.D."/>
            <person name="Cohen O."/>
            <person name="Paran I."/>
            <person name="Suh M.C."/>
            <person name="Lee S.B."/>
            <person name="Kim Y.K."/>
            <person name="Shin Y."/>
            <person name="Noh S.J."/>
            <person name="Park J."/>
            <person name="Seo Y.S."/>
            <person name="Kwon S.Y."/>
            <person name="Kim H.A."/>
            <person name="Park J.M."/>
            <person name="Kim H.J."/>
            <person name="Choi S.B."/>
            <person name="Bosland P.W."/>
            <person name="Reeves G."/>
            <person name="Jo S.H."/>
            <person name="Lee B.W."/>
            <person name="Cho H.T."/>
            <person name="Choi H.S."/>
            <person name="Lee M.S."/>
            <person name="Yu Y."/>
            <person name="Do Choi Y."/>
            <person name="Park B.S."/>
            <person name="van Deynze A."/>
            <person name="Ashrafi H."/>
            <person name="Hill T."/>
            <person name="Kim W.T."/>
            <person name="Pai H.S."/>
            <person name="Ahn H.K."/>
            <person name="Yeam I."/>
            <person name="Giovannoni J.J."/>
            <person name="Rose J.K."/>
            <person name="Sorensen I."/>
            <person name="Lee S.J."/>
            <person name="Kim R.W."/>
            <person name="Choi I.Y."/>
            <person name="Choi B.S."/>
            <person name="Lim J.S."/>
            <person name="Lee Y.H."/>
            <person name="Choi D."/>
        </authorList>
    </citation>
    <scope>NUCLEOTIDE SEQUENCE [LARGE SCALE GENOMIC DNA]</scope>
    <source>
        <strain evidence="4">cv. CM334</strain>
    </source>
</reference>
<dbReference type="GO" id="GO:0005524">
    <property type="term" value="F:ATP binding"/>
    <property type="evidence" value="ECO:0007669"/>
    <property type="project" value="InterPro"/>
</dbReference>
<dbReference type="InterPro" id="IPR011009">
    <property type="entry name" value="Kinase-like_dom_sf"/>
</dbReference>
<feature type="domain" description="Protein kinase" evidence="2">
    <location>
        <begin position="4"/>
        <end position="284"/>
    </location>
</feature>
<dbReference type="InterPro" id="IPR051343">
    <property type="entry name" value="G-type_lectin_kinases/EP1-like"/>
</dbReference>
<dbReference type="PANTHER" id="PTHR47976">
    <property type="entry name" value="G-TYPE LECTIN S-RECEPTOR-LIKE SERINE/THREONINE-PROTEIN KINASE SD2-5"/>
    <property type="match status" value="1"/>
</dbReference>
<dbReference type="SMART" id="SM00220">
    <property type="entry name" value="S_TKc"/>
    <property type="match status" value="1"/>
</dbReference>
<keyword evidence="4" id="KW-1185">Reference proteome</keyword>
<dbReference type="AlphaFoldDB" id="A0A2G2Z475"/>
<dbReference type="InterPro" id="IPR000719">
    <property type="entry name" value="Prot_kinase_dom"/>
</dbReference>
<protein>
    <recommendedName>
        <fullName evidence="2">Protein kinase domain-containing protein</fullName>
    </recommendedName>
</protein>
<gene>
    <name evidence="3" type="ORF">T459_20352</name>
</gene>
<comment type="caution">
    <text evidence="3">The sequence shown here is derived from an EMBL/GenBank/DDBJ whole genome shotgun (WGS) entry which is preliminary data.</text>
</comment>